<dbReference type="RefSeq" id="WP_183548842.1">
    <property type="nucleotide sequence ID" value="NZ_BMQT01000008.1"/>
</dbReference>
<evidence type="ECO:0000313" key="3">
    <source>
        <dbReference type="Proteomes" id="UP000577707"/>
    </source>
</evidence>
<comment type="caution">
    <text evidence="2">The sequence shown here is derived from an EMBL/GenBank/DDBJ whole genome shotgun (WGS) entry which is preliminary data.</text>
</comment>
<protein>
    <submittedName>
        <fullName evidence="2">Uncharacterized protein</fullName>
    </submittedName>
</protein>
<reference evidence="2 3" key="1">
    <citation type="submission" date="2020-08" db="EMBL/GenBank/DDBJ databases">
        <title>Genomic Encyclopedia of Type Strains, Phase III (KMG-III): the genomes of soil and plant-associated and newly described type strains.</title>
        <authorList>
            <person name="Whitman W."/>
        </authorList>
    </citation>
    <scope>NUCLEOTIDE SEQUENCE [LARGE SCALE GENOMIC DNA]</scope>
    <source>
        <strain evidence="2 3">CECT 3302</strain>
    </source>
</reference>
<evidence type="ECO:0000256" key="1">
    <source>
        <dbReference type="SAM" id="MobiDB-lite"/>
    </source>
</evidence>
<feature type="region of interest" description="Disordered" evidence="1">
    <location>
        <begin position="1"/>
        <end position="20"/>
    </location>
</feature>
<keyword evidence="3" id="KW-1185">Reference proteome</keyword>
<evidence type="ECO:0000313" key="2">
    <source>
        <dbReference type="EMBL" id="MBB3091117.1"/>
    </source>
</evidence>
<accession>A0A7W5A7R3</accession>
<feature type="compositionally biased region" description="Low complexity" evidence="1">
    <location>
        <begin position="9"/>
        <end position="20"/>
    </location>
</feature>
<dbReference type="Proteomes" id="UP000577707">
    <property type="component" value="Unassembled WGS sequence"/>
</dbReference>
<proteinExistence type="predicted"/>
<dbReference type="AlphaFoldDB" id="A0A7W5A7R3"/>
<name>A0A7W5A7R3_9ACTN</name>
<gene>
    <name evidence="2" type="ORF">FHS12_004082</name>
</gene>
<sequence>MRKPVVEYPPELLDDPSLPLPERVDRMTARSDLEWEARQEAYGNVVELPFGMPVLPVEVDEPGWSTPGE</sequence>
<organism evidence="2 3">
    <name type="scientific">Nocardioides albus</name>
    <dbReference type="NCBI Taxonomy" id="1841"/>
    <lineage>
        <taxon>Bacteria</taxon>
        <taxon>Bacillati</taxon>
        <taxon>Actinomycetota</taxon>
        <taxon>Actinomycetes</taxon>
        <taxon>Propionibacteriales</taxon>
        <taxon>Nocardioidaceae</taxon>
        <taxon>Nocardioides</taxon>
    </lineage>
</organism>
<dbReference type="EMBL" id="JACHXG010000009">
    <property type="protein sequence ID" value="MBB3091117.1"/>
    <property type="molecule type" value="Genomic_DNA"/>
</dbReference>